<organism evidence="2 3">
    <name type="scientific">Perkinsus chesapeaki</name>
    <name type="common">Clam parasite</name>
    <name type="synonym">Perkinsus andrewsi</name>
    <dbReference type="NCBI Taxonomy" id="330153"/>
    <lineage>
        <taxon>Eukaryota</taxon>
        <taxon>Sar</taxon>
        <taxon>Alveolata</taxon>
        <taxon>Perkinsozoa</taxon>
        <taxon>Perkinsea</taxon>
        <taxon>Perkinsida</taxon>
        <taxon>Perkinsidae</taxon>
        <taxon>Perkinsus</taxon>
    </lineage>
</organism>
<evidence type="ECO:0000313" key="2">
    <source>
        <dbReference type="EMBL" id="KAF4649343.1"/>
    </source>
</evidence>
<feature type="non-terminal residue" evidence="2">
    <location>
        <position position="214"/>
    </location>
</feature>
<gene>
    <name evidence="2" type="ORF">FOL47_002173</name>
</gene>
<dbReference type="AlphaFoldDB" id="A0A7J6KPT2"/>
<dbReference type="EMBL" id="JAAPAO010001572">
    <property type="protein sequence ID" value="KAF4649343.1"/>
    <property type="molecule type" value="Genomic_DNA"/>
</dbReference>
<feature type="non-terminal residue" evidence="2">
    <location>
        <position position="1"/>
    </location>
</feature>
<feature type="compositionally biased region" description="Basic and acidic residues" evidence="1">
    <location>
        <begin position="122"/>
        <end position="133"/>
    </location>
</feature>
<feature type="compositionally biased region" description="Acidic residues" evidence="1">
    <location>
        <begin position="35"/>
        <end position="44"/>
    </location>
</feature>
<reference evidence="2 3" key="1">
    <citation type="submission" date="2020-04" db="EMBL/GenBank/DDBJ databases">
        <title>Perkinsus chesapeaki whole genome sequence.</title>
        <authorList>
            <person name="Bogema D.R."/>
        </authorList>
    </citation>
    <scope>NUCLEOTIDE SEQUENCE [LARGE SCALE GENOMIC DNA]</scope>
    <source>
        <strain evidence="2">ATCC PRA-425</strain>
    </source>
</reference>
<feature type="region of interest" description="Disordered" evidence="1">
    <location>
        <begin position="112"/>
        <end position="133"/>
    </location>
</feature>
<evidence type="ECO:0000313" key="3">
    <source>
        <dbReference type="Proteomes" id="UP000591131"/>
    </source>
</evidence>
<dbReference type="Proteomes" id="UP000591131">
    <property type="component" value="Unassembled WGS sequence"/>
</dbReference>
<evidence type="ECO:0000256" key="1">
    <source>
        <dbReference type="SAM" id="MobiDB-lite"/>
    </source>
</evidence>
<feature type="region of interest" description="Disordered" evidence="1">
    <location>
        <begin position="1"/>
        <end position="25"/>
    </location>
</feature>
<sequence>SATVTGEAVTGDAQDGDAQDNKKITSAATVTGEAVTEDAQDGDAQDNKKITSAATVTTKDTTSSTHRASTAGESIDTVGSVAAGIKCFFWSPKSSFSFDFRCPGCGRNLQSKGLHQAPKSVETSRGKAGRDMRASDPRLLSQLPLYLRECFPFVESYTSGAERVLLDLLLDRQGSALTFAGLTRQVETFQRAAYDHRELAYLSACRRHQSLSGE</sequence>
<comment type="caution">
    <text evidence="2">The sequence shown here is derived from an EMBL/GenBank/DDBJ whole genome shotgun (WGS) entry which is preliminary data.</text>
</comment>
<name>A0A7J6KPT2_PERCH</name>
<accession>A0A7J6KPT2</accession>
<protein>
    <submittedName>
        <fullName evidence="2">Uncharacterized protein</fullName>
    </submittedName>
</protein>
<keyword evidence="3" id="KW-1185">Reference proteome</keyword>
<proteinExistence type="predicted"/>
<feature type="region of interest" description="Disordered" evidence="1">
    <location>
        <begin position="32"/>
        <end position="51"/>
    </location>
</feature>